<accession>A0A6A3UQ21</accession>
<dbReference type="Gene3D" id="3.40.395.10">
    <property type="entry name" value="Adenoviral Proteinase, Chain A"/>
    <property type="match status" value="1"/>
</dbReference>
<feature type="compositionally biased region" description="Polar residues" evidence="1">
    <location>
        <begin position="1"/>
        <end position="13"/>
    </location>
</feature>
<dbReference type="AlphaFoldDB" id="A0A6A3UQ21"/>
<dbReference type="Proteomes" id="UP000440732">
    <property type="component" value="Unassembled WGS sequence"/>
</dbReference>
<organism evidence="3 5">
    <name type="scientific">Phytophthora fragariae</name>
    <dbReference type="NCBI Taxonomy" id="53985"/>
    <lineage>
        <taxon>Eukaryota</taxon>
        <taxon>Sar</taxon>
        <taxon>Stramenopiles</taxon>
        <taxon>Oomycota</taxon>
        <taxon>Peronosporomycetes</taxon>
        <taxon>Peronosporales</taxon>
        <taxon>Peronosporaceae</taxon>
        <taxon>Phytophthora</taxon>
    </lineage>
</organism>
<name>A0A6A3UQ21_9STRA</name>
<dbReference type="InterPro" id="IPR038765">
    <property type="entry name" value="Papain-like_cys_pep_sf"/>
</dbReference>
<sequence length="161" mass="18395">MADESSATNLETNRTNRHTGDKQASLTTITKPTTSSAPGLKVAKAFTKKSKGKKKASRRGIVDDDDWDWAIRIFDPMQSKNNYLALEKQVNEVVPTIARKFTMKRVTSPYQEDMNNCGLYCAIFFECQVRGVPMPDLRRTVLGYLRFRYLFKACAGDREWK</sequence>
<dbReference type="SUPFAM" id="SSF54001">
    <property type="entry name" value="Cysteine proteinases"/>
    <property type="match status" value="1"/>
</dbReference>
<dbReference type="Proteomes" id="UP000429523">
    <property type="component" value="Unassembled WGS sequence"/>
</dbReference>
<evidence type="ECO:0000313" key="4">
    <source>
        <dbReference type="Proteomes" id="UP000429523"/>
    </source>
</evidence>
<reference evidence="4 5" key="1">
    <citation type="submission" date="2018-08" db="EMBL/GenBank/DDBJ databases">
        <title>Genomic investigation of the strawberry pathogen Phytophthora fragariae indicates pathogenicity is determined by transcriptional variation in three key races.</title>
        <authorList>
            <person name="Adams T.M."/>
            <person name="Armitage A.D."/>
            <person name="Sobczyk M.K."/>
            <person name="Bates H.J."/>
            <person name="Dunwell J.M."/>
            <person name="Nellist C.F."/>
            <person name="Harrison R.J."/>
        </authorList>
    </citation>
    <scope>NUCLEOTIDE SEQUENCE [LARGE SCALE GENOMIC DNA]</scope>
    <source>
        <strain evidence="3 5">NOV-5</strain>
        <strain evidence="2 4">NOV-9</strain>
    </source>
</reference>
<evidence type="ECO:0000313" key="2">
    <source>
        <dbReference type="EMBL" id="KAE8948017.1"/>
    </source>
</evidence>
<evidence type="ECO:0008006" key="6">
    <source>
        <dbReference type="Google" id="ProtNLM"/>
    </source>
</evidence>
<gene>
    <name evidence="3" type="ORF">PF006_g2234</name>
    <name evidence="2" type="ORF">PF009_g2397</name>
</gene>
<evidence type="ECO:0000256" key="1">
    <source>
        <dbReference type="SAM" id="MobiDB-lite"/>
    </source>
</evidence>
<dbReference type="EMBL" id="QXGA01000062">
    <property type="protein sequence ID" value="KAE9153662.1"/>
    <property type="molecule type" value="Genomic_DNA"/>
</dbReference>
<feature type="compositionally biased region" description="Polar residues" evidence="1">
    <location>
        <begin position="22"/>
        <end position="37"/>
    </location>
</feature>
<evidence type="ECO:0000313" key="5">
    <source>
        <dbReference type="Proteomes" id="UP000440732"/>
    </source>
</evidence>
<dbReference type="EMBL" id="QXGF01000063">
    <property type="protein sequence ID" value="KAE8948017.1"/>
    <property type="molecule type" value="Genomic_DNA"/>
</dbReference>
<proteinExistence type="predicted"/>
<comment type="caution">
    <text evidence="3">The sequence shown here is derived from an EMBL/GenBank/DDBJ whole genome shotgun (WGS) entry which is preliminary data.</text>
</comment>
<evidence type="ECO:0000313" key="3">
    <source>
        <dbReference type="EMBL" id="KAE9153662.1"/>
    </source>
</evidence>
<feature type="region of interest" description="Disordered" evidence="1">
    <location>
        <begin position="1"/>
        <end position="43"/>
    </location>
</feature>
<protein>
    <recommendedName>
        <fullName evidence="6">Ubiquitin-like protease family profile domain-containing protein</fullName>
    </recommendedName>
</protein>